<dbReference type="OrthoDB" id="496749at2759"/>
<dbReference type="PROSITE" id="PS00108">
    <property type="entry name" value="PROTEIN_KINASE_ST"/>
    <property type="match status" value="1"/>
</dbReference>
<dbReference type="AlphaFoldDB" id="A0A2P6U587"/>
<dbReference type="InterPro" id="IPR011009">
    <property type="entry name" value="Kinase-like_dom_sf"/>
</dbReference>
<dbReference type="FunFam" id="3.30.200.20:FF:000088">
    <property type="entry name" value="Casein kinase II subunit alpha"/>
    <property type="match status" value="1"/>
</dbReference>
<comment type="caution">
    <text evidence="12">The sequence shown here is derived from an EMBL/GenBank/DDBJ whole genome shotgun (WGS) entry which is preliminary data.</text>
</comment>
<dbReference type="PROSITE" id="PS01084">
    <property type="entry name" value="DNA_PHOTOLYASES_2_2"/>
    <property type="match status" value="1"/>
</dbReference>
<dbReference type="STRING" id="3076.A0A2P6U587"/>
<dbReference type="SMART" id="SM00220">
    <property type="entry name" value="S_TKc"/>
    <property type="match status" value="1"/>
</dbReference>
<evidence type="ECO:0000313" key="12">
    <source>
        <dbReference type="EMBL" id="PRW61486.1"/>
    </source>
</evidence>
<dbReference type="SUPFAM" id="SSF52425">
    <property type="entry name" value="Cryptochrome/photolyase, N-terminal domain"/>
    <property type="match status" value="1"/>
</dbReference>
<dbReference type="CDD" id="cd14132">
    <property type="entry name" value="STKc_CK2_alpha"/>
    <property type="match status" value="1"/>
</dbReference>
<dbReference type="Gene3D" id="3.40.50.620">
    <property type="entry name" value="HUPs"/>
    <property type="match status" value="1"/>
</dbReference>
<dbReference type="Gene3D" id="1.25.40.80">
    <property type="match status" value="1"/>
</dbReference>
<accession>A0A2P6U587</accession>
<dbReference type="InterPro" id="IPR045216">
    <property type="entry name" value="CK2_alpha"/>
</dbReference>
<feature type="domain" description="Protein kinase" evidence="10">
    <location>
        <begin position="50"/>
        <end position="359"/>
    </location>
</feature>
<dbReference type="Pfam" id="PF00069">
    <property type="entry name" value="Pkinase"/>
    <property type="match status" value="2"/>
</dbReference>
<dbReference type="PANTHER" id="PTHR10211">
    <property type="entry name" value="DEOXYRIBODIPYRIMIDINE PHOTOLYASE"/>
    <property type="match status" value="1"/>
</dbReference>
<organism evidence="12 13">
    <name type="scientific">Chlorella sorokiniana</name>
    <name type="common">Freshwater green alga</name>
    <dbReference type="NCBI Taxonomy" id="3076"/>
    <lineage>
        <taxon>Eukaryota</taxon>
        <taxon>Viridiplantae</taxon>
        <taxon>Chlorophyta</taxon>
        <taxon>core chlorophytes</taxon>
        <taxon>Trebouxiophyceae</taxon>
        <taxon>Chlorellales</taxon>
        <taxon>Chlorellaceae</taxon>
        <taxon>Chlorella clade</taxon>
        <taxon>Chlorella</taxon>
    </lineage>
</organism>
<evidence type="ECO:0000256" key="8">
    <source>
        <dbReference type="PROSITE-ProRule" id="PRU10141"/>
    </source>
</evidence>
<dbReference type="Gene3D" id="1.10.510.10">
    <property type="entry name" value="Transferase(Phosphotransferase) domain 1"/>
    <property type="match status" value="1"/>
</dbReference>
<evidence type="ECO:0000256" key="3">
    <source>
        <dbReference type="ARBA" id="ARBA00022679"/>
    </source>
</evidence>
<evidence type="ECO:0000256" key="7">
    <source>
        <dbReference type="ARBA" id="ARBA00061236"/>
    </source>
</evidence>
<dbReference type="InterPro" id="IPR032673">
    <property type="entry name" value="DNA_photolyase_2_CS"/>
</dbReference>
<evidence type="ECO:0000256" key="1">
    <source>
        <dbReference type="ARBA" id="ARBA00012513"/>
    </source>
</evidence>
<evidence type="ECO:0000256" key="6">
    <source>
        <dbReference type="ARBA" id="ARBA00022840"/>
    </source>
</evidence>
<dbReference type="InterPro" id="IPR006050">
    <property type="entry name" value="DNA_photolyase_N"/>
</dbReference>
<evidence type="ECO:0000259" key="10">
    <source>
        <dbReference type="PROSITE" id="PS50011"/>
    </source>
</evidence>
<keyword evidence="4 8" id="KW-0547">Nucleotide-binding</keyword>
<evidence type="ECO:0000259" key="11">
    <source>
        <dbReference type="PROSITE" id="PS51645"/>
    </source>
</evidence>
<protein>
    <recommendedName>
        <fullName evidence="1">non-specific serine/threonine protein kinase</fullName>
        <ecNumber evidence="1">2.7.11.1</ecNumber>
    </recommendedName>
</protein>
<proteinExistence type="inferred from homology"/>
<dbReference type="Gene3D" id="3.30.200.20">
    <property type="entry name" value="Phosphorylase Kinase, domain 1"/>
    <property type="match status" value="1"/>
</dbReference>
<dbReference type="InterPro" id="IPR014729">
    <property type="entry name" value="Rossmann-like_a/b/a_fold"/>
</dbReference>
<feature type="compositionally biased region" description="Low complexity" evidence="9">
    <location>
        <begin position="382"/>
        <end position="404"/>
    </location>
</feature>
<evidence type="ECO:0000256" key="2">
    <source>
        <dbReference type="ARBA" id="ARBA00022527"/>
    </source>
</evidence>
<feature type="region of interest" description="Disordered" evidence="9">
    <location>
        <begin position="382"/>
        <end position="418"/>
    </location>
</feature>
<dbReference type="InterPro" id="IPR000719">
    <property type="entry name" value="Prot_kinase_dom"/>
</dbReference>
<keyword evidence="6 8" id="KW-0067">ATP-binding</keyword>
<dbReference type="InterPro" id="IPR052219">
    <property type="entry name" value="Photolyase_Class-2"/>
</dbReference>
<keyword evidence="3" id="KW-0808">Transferase</keyword>
<dbReference type="GO" id="GO:0004674">
    <property type="term" value="F:protein serine/threonine kinase activity"/>
    <property type="evidence" value="ECO:0007669"/>
    <property type="project" value="UniProtKB-KW"/>
</dbReference>
<dbReference type="PROSITE" id="PS50011">
    <property type="entry name" value="PROTEIN_KINASE_DOM"/>
    <property type="match status" value="1"/>
</dbReference>
<dbReference type="Pfam" id="PF00875">
    <property type="entry name" value="DNA_photolyase"/>
    <property type="match status" value="1"/>
</dbReference>
<dbReference type="FunFam" id="1.10.510.10:FF:000059">
    <property type="entry name" value="Casein kinase II subunit alpha"/>
    <property type="match status" value="1"/>
</dbReference>
<feature type="domain" description="Photolyase/cryptochrome alpha/beta" evidence="11">
    <location>
        <begin position="447"/>
        <end position="577"/>
    </location>
</feature>
<keyword evidence="5" id="KW-0418">Kinase</keyword>
<dbReference type="PROSITE" id="PS51645">
    <property type="entry name" value="PHR_CRY_ALPHA_BETA"/>
    <property type="match status" value="1"/>
</dbReference>
<evidence type="ECO:0000256" key="4">
    <source>
        <dbReference type="ARBA" id="ARBA00022741"/>
    </source>
</evidence>
<dbReference type="Proteomes" id="UP000239899">
    <property type="component" value="Unassembled WGS sequence"/>
</dbReference>
<dbReference type="GO" id="GO:0003904">
    <property type="term" value="F:deoxyribodipyrimidine photo-lyase activity"/>
    <property type="evidence" value="ECO:0007669"/>
    <property type="project" value="TreeGrafter"/>
</dbReference>
<dbReference type="GO" id="GO:0005524">
    <property type="term" value="F:ATP binding"/>
    <property type="evidence" value="ECO:0007669"/>
    <property type="project" value="UniProtKB-UniRule"/>
</dbReference>
<dbReference type="PANTHER" id="PTHR10211:SF0">
    <property type="entry name" value="DEOXYRIBODIPYRIMIDINE PHOTO-LYASE"/>
    <property type="match status" value="1"/>
</dbReference>
<dbReference type="FunFam" id="1.25.40.80:FF:000004">
    <property type="entry name" value="Deoxyribodipyrimidine photolyase"/>
    <property type="match status" value="1"/>
</dbReference>
<gene>
    <name evidence="12" type="ORF">C2E21_0605</name>
</gene>
<dbReference type="InterPro" id="IPR036155">
    <property type="entry name" value="Crypto/Photolyase_N_sf"/>
</dbReference>
<keyword evidence="13" id="KW-1185">Reference proteome</keyword>
<dbReference type="InterPro" id="IPR017441">
    <property type="entry name" value="Protein_kinase_ATP_BS"/>
</dbReference>
<dbReference type="InterPro" id="IPR008271">
    <property type="entry name" value="Ser/Thr_kinase_AS"/>
</dbReference>
<evidence type="ECO:0000256" key="9">
    <source>
        <dbReference type="SAM" id="MobiDB-lite"/>
    </source>
</evidence>
<comment type="similarity">
    <text evidence="7">Belongs to the protein kinase superfamily. Ser/Thr protein kinase family. CK2 subfamily.</text>
</comment>
<evidence type="ECO:0000313" key="13">
    <source>
        <dbReference type="Proteomes" id="UP000239899"/>
    </source>
</evidence>
<dbReference type="Gene3D" id="1.10.579.10">
    <property type="entry name" value="DNA Cyclobutane Dipyrimidine Photolyase, subunit A, domain 3"/>
    <property type="match status" value="1"/>
</dbReference>
<sequence>MARVYSKAYRSDEPAMTSLARVYADANVNNPKEYWDYENLQIDWGSQDDYEVVRKVGRGKYSEVFEGVNVRNNEKCIIKILKPVKKKKIKREIKILQNLYGGPNVIKLLDVVRDPQSKTPSLVFEYVNNTDFKVLYPTLSDYDIRYYVMEILKALDFCHSKGIMHRDVKPHNIMIDHSQRKLRLIDWGLAEGKLRLIDWGLAERKLRLIDWGLAEFYHPGREYNVRVASRYFKGPELLVDLQDYDYSLDMWSLGCMLAGMIFRKEPFFYGHDNYDQLVKICKVLGTDSFYSYLNKYGLELDPQLEALVGRHSRKPWTKFVNAENQHLVSAEAIDFIDKLLRYDHQERLTAKEAMAHPYLAPALAVHRPWAAAPAPEALRRGLQQRTQRRSLAAAATPAAAAAMGADDKRKAEEGLEGGPAKKVAAAKLAVHPKRVRELRKGAVEGSGPVIYWMSRDQRVRDNWALLYAAEAAAKRGVPVAVAFNLVTEFLGAGARQFGFMVRGLQELQPKLEALNIPFFLLKGDPTETLPQLVQDTGASLLVTDFTPLRLGRQWKEGVAAKVEVPFHEVDAHNIVPVWVASDKREYAARTIRPKIHSKLPEFLQEFPELPEQPAWTGAKPEPVDWEALLQEVLERGKDVPEVAWCKPGEDAALEALKGEKGFLTKTRLSRYDEKRNDPTVPDALSGLSPYLHFGQLAPQRAAIEAAKCKSMHKASVEGFLEELIVRRELSDNYCFYVDNYDSLGAAYDWARQTLEAHRSDKREHLYTKEQFERGQTHDKLWNAAQLEMVHSGKMHGFMRMYWAKKILEWTASPEEALEVAIWLNDKSLEVAIWLNDKYQLDGRDPNGYVGCMWSIAGIHDQGWAERAVFGKIRYMNYNGCKRKFDIDKYVARIGAMVRDVKAAAAKQ</sequence>
<evidence type="ECO:0000256" key="5">
    <source>
        <dbReference type="ARBA" id="ARBA00022777"/>
    </source>
</evidence>
<name>A0A2P6U587_CHLSO</name>
<reference evidence="12 13" key="1">
    <citation type="journal article" date="2018" name="Plant J.">
        <title>Genome sequences of Chlorella sorokiniana UTEX 1602 and Micractinium conductrix SAG 241.80: implications to maltose excretion by a green alga.</title>
        <authorList>
            <person name="Arriola M.B."/>
            <person name="Velmurugan N."/>
            <person name="Zhang Y."/>
            <person name="Plunkett M.H."/>
            <person name="Hondzo H."/>
            <person name="Barney B.M."/>
        </authorList>
    </citation>
    <scope>NUCLEOTIDE SEQUENCE [LARGE SCALE GENOMIC DNA]</scope>
    <source>
        <strain evidence="13">UTEX 1602</strain>
    </source>
</reference>
<dbReference type="SUPFAM" id="SSF56112">
    <property type="entry name" value="Protein kinase-like (PK-like)"/>
    <property type="match status" value="1"/>
</dbReference>
<dbReference type="EMBL" id="LHPG02000001">
    <property type="protein sequence ID" value="PRW61486.1"/>
    <property type="molecule type" value="Genomic_DNA"/>
</dbReference>
<dbReference type="EC" id="2.7.11.1" evidence="1"/>
<keyword evidence="2" id="KW-0723">Serine/threonine-protein kinase</keyword>
<dbReference type="PROSITE" id="PS00107">
    <property type="entry name" value="PROTEIN_KINASE_ATP"/>
    <property type="match status" value="1"/>
</dbReference>
<dbReference type="InterPro" id="IPR036134">
    <property type="entry name" value="Crypto/Photolyase_FAD-like_sf"/>
</dbReference>
<feature type="binding site" evidence="8">
    <location>
        <position position="79"/>
    </location>
    <ligand>
        <name>ATP</name>
        <dbReference type="ChEBI" id="CHEBI:30616"/>
    </ligand>
</feature>
<dbReference type="GO" id="GO:0000719">
    <property type="term" value="P:photoreactive repair"/>
    <property type="evidence" value="ECO:0007669"/>
    <property type="project" value="TreeGrafter"/>
</dbReference>
<dbReference type="SUPFAM" id="SSF48173">
    <property type="entry name" value="Cryptochrome/photolyase FAD-binding domain"/>
    <property type="match status" value="1"/>
</dbReference>
<dbReference type="FunFam" id="3.40.50.620:FF:000110">
    <property type="entry name" value="Deoxyribodipyrimidine photolyase"/>
    <property type="match status" value="1"/>
</dbReference>